<dbReference type="Gene3D" id="1.20.5.340">
    <property type="match status" value="1"/>
</dbReference>
<feature type="transmembrane region" description="Helical" evidence="2">
    <location>
        <begin position="100"/>
        <end position="118"/>
    </location>
</feature>
<evidence type="ECO:0000313" key="3">
    <source>
        <dbReference type="EMBL" id="QPI16453.1"/>
    </source>
</evidence>
<feature type="coiled-coil region" evidence="1">
    <location>
        <begin position="26"/>
        <end position="96"/>
    </location>
</feature>
<keyword evidence="2" id="KW-0472">Membrane</keyword>
<organism evidence="3">
    <name type="scientific">Virus NIOZ-UU157</name>
    <dbReference type="NCBI Taxonomy" id="2763269"/>
    <lineage>
        <taxon>Viruses</taxon>
    </lineage>
</organism>
<keyword evidence="1" id="KW-0175">Coiled coil</keyword>
<keyword evidence="2" id="KW-0812">Transmembrane</keyword>
<dbReference type="EMBL" id="MW030560">
    <property type="protein sequence ID" value="QPI16453.1"/>
    <property type="molecule type" value="Genomic_DNA"/>
</dbReference>
<sequence length="125" mass="14325">MIFLVKCTVVSSLYITRPMANPTSYQTQVKQELKNMDHRLDEMEEKMTSIDAKLTQVVDAILGNSLTKTGGFVNDIDELKQKIELLESQVKKQEEFKKKFSWTVGLVTAGAVIIQYFINLYNKMI</sequence>
<keyword evidence="2" id="KW-1133">Transmembrane helix</keyword>
<accession>A0A7S9XGA9</accession>
<evidence type="ECO:0000256" key="2">
    <source>
        <dbReference type="SAM" id="Phobius"/>
    </source>
</evidence>
<proteinExistence type="predicted"/>
<evidence type="ECO:0000256" key="1">
    <source>
        <dbReference type="SAM" id="Coils"/>
    </source>
</evidence>
<gene>
    <name evidence="3" type="ORF">NIOZUU157_00351</name>
</gene>
<name>A0A7S9XGA9_9VIRU</name>
<protein>
    <submittedName>
        <fullName evidence="3">Uncharacterized protein</fullName>
    </submittedName>
</protein>
<reference evidence="3" key="1">
    <citation type="submission" date="2020-08" db="EMBL/GenBank/DDBJ databases">
        <title>Bridging the membrane lipid divide: bacteria of the FCB group superphylum have the potential to synthesize archaeal ether lipids.</title>
        <authorList>
            <person name="Villanueva L."/>
            <person name="von Meijenfeldt F.A.B."/>
            <person name="Westbye A.B."/>
            <person name="Yadav S."/>
            <person name="Hopmans E.C."/>
            <person name="Dutilh B.E."/>
            <person name="Sinninghe Damste J.S."/>
        </authorList>
    </citation>
    <scope>NUCLEOTIDE SEQUENCE</scope>
    <source>
        <strain evidence="3">NIOZ-UU157</strain>
    </source>
</reference>